<dbReference type="PROSITE" id="PS50294">
    <property type="entry name" value="WD_REPEATS_REGION"/>
    <property type="match status" value="1"/>
</dbReference>
<organism evidence="9 10">
    <name type="scientific">Arabis nemorensis</name>
    <dbReference type="NCBI Taxonomy" id="586526"/>
    <lineage>
        <taxon>Eukaryota</taxon>
        <taxon>Viridiplantae</taxon>
        <taxon>Streptophyta</taxon>
        <taxon>Embryophyta</taxon>
        <taxon>Tracheophyta</taxon>
        <taxon>Spermatophyta</taxon>
        <taxon>Magnoliopsida</taxon>
        <taxon>eudicotyledons</taxon>
        <taxon>Gunneridae</taxon>
        <taxon>Pentapetalae</taxon>
        <taxon>rosids</taxon>
        <taxon>malvids</taxon>
        <taxon>Brassicales</taxon>
        <taxon>Brassicaceae</taxon>
        <taxon>Arabideae</taxon>
        <taxon>Arabis</taxon>
    </lineage>
</organism>
<keyword evidence="3" id="KW-0698">rRNA processing</keyword>
<dbReference type="AlphaFoldDB" id="A0A565CAP6"/>
<dbReference type="Proteomes" id="UP000489600">
    <property type="component" value="Unassembled WGS sequence"/>
</dbReference>
<dbReference type="PANTHER" id="PTHR45176:SF1">
    <property type="entry name" value="TRANSDUCIN FAMILY PROTEIN _ WD-40 REPEAT FAMILY PROTEIN-RELATED"/>
    <property type="match status" value="1"/>
</dbReference>
<evidence type="ECO:0000313" key="9">
    <source>
        <dbReference type="EMBL" id="VVB10665.1"/>
    </source>
</evidence>
<dbReference type="PROSITE" id="PS50082">
    <property type="entry name" value="WD_REPEATS_2"/>
    <property type="match status" value="3"/>
</dbReference>
<feature type="repeat" description="WD" evidence="7">
    <location>
        <begin position="241"/>
        <end position="282"/>
    </location>
</feature>
<comment type="caution">
    <text evidence="9">The sequence shown here is derived from an EMBL/GenBank/DDBJ whole genome shotgun (WGS) entry which is preliminary data.</text>
</comment>
<gene>
    <name evidence="9" type="ORF">ANE_LOCUS21109</name>
</gene>
<dbReference type="InterPro" id="IPR011047">
    <property type="entry name" value="Quinoprotein_ADH-like_sf"/>
</dbReference>
<evidence type="ECO:0000256" key="1">
    <source>
        <dbReference type="ARBA" id="ARBA00004604"/>
    </source>
</evidence>
<keyword evidence="10" id="KW-1185">Reference proteome</keyword>
<dbReference type="PANTHER" id="PTHR45176">
    <property type="entry name" value="TRANSDUCIN FAMILY PROTEIN / WD-40 REPEAT FAMILY PROTEIN-RELATED"/>
    <property type="match status" value="1"/>
</dbReference>
<comment type="subcellular location">
    <subcellularLocation>
        <location evidence="1">Nucleus</location>
        <location evidence="1">Nucleolus</location>
    </subcellularLocation>
</comment>
<dbReference type="EMBL" id="CABITT030000007">
    <property type="protein sequence ID" value="VVB10665.1"/>
    <property type="molecule type" value="Genomic_DNA"/>
</dbReference>
<dbReference type="SUPFAM" id="SSF50998">
    <property type="entry name" value="Quinoprotein alcohol dehydrogenase-like"/>
    <property type="match status" value="1"/>
</dbReference>
<keyword evidence="4 7" id="KW-0853">WD repeat</keyword>
<dbReference type="Pfam" id="PF23769">
    <property type="entry name" value="Beta-prop_WDR75_2nd"/>
    <property type="match status" value="1"/>
</dbReference>
<dbReference type="InterPro" id="IPR057644">
    <property type="entry name" value="Beta-prop_WDR75_2nd"/>
</dbReference>
<evidence type="ECO:0000256" key="3">
    <source>
        <dbReference type="ARBA" id="ARBA00022552"/>
    </source>
</evidence>
<dbReference type="InterPro" id="IPR011043">
    <property type="entry name" value="Gal_Oxase/kelch_b-propeller"/>
</dbReference>
<evidence type="ECO:0000256" key="4">
    <source>
        <dbReference type="ARBA" id="ARBA00022574"/>
    </source>
</evidence>
<dbReference type="SUPFAM" id="SSF50978">
    <property type="entry name" value="WD40 repeat-like"/>
    <property type="match status" value="1"/>
</dbReference>
<sequence>MIRGGRNTITSVPAFSNDAKKLLLCTANSVSVYSVDTGLRITSLEGHTAPVTTVIVVPLPTNTIFLCWTTSLDGKIRLWDFSEPKILKTVDAQLPVYSLVIPSHVSDDLIAYASVEDCSNVSKDLFGQIRRLNLCEEPFCSGDTLKEMEEPKPIVISPSGEFFGVCHNCKIHIWNASCEEMAKETTTLHHTQLITVFAFHPDKRMLAAGDVTGRVLIWKEFGNGEVISVKSEHDAESCTVFNWHSHEVTVLNFSSDGTVLYSGGKDGVLVAWQLDTGNTQLMPKIESPLLYFILSSDPTLSSIKKFQVICADNQIHFLKMPSMEILRTISGIKPPARPKGLLCYIKTMDICLIRTVSIDRSSGIAAFSTSNHRVQLYNLLSDCEISEVQVCERNHQPDDDEVQVFISAVALARNGSVMTTAEVRLAAGSLSEGLVSLKFWVFVPDKKTFSLSTVINQPHREAAITAITLSPVRFMAVTTSSAGDFKIWVCNSDKNLTPEDKWIFHGVGSYKKKPITAAAFSGDGSCLAIAATTVILIWDPKKNELMFVFEKFHAPIMELSFAGGFIVAASHGPPSTPQLSVWDVMTLGLSWSYRLYMEAIATEASSSDPYFAVLTWLPESYRSVKSNEQIFRGKDGAILLFDGSGPKPVAIWTVMNARGGSLSFVEDSKKSQILLAYVNGNHEYVLFDPHSDDTTETSAKDYEVLLAAITKKKKRSRKKTLLAMSERPLEKRFCGSTLNIPPFPDVCGSFFASHMRKRICERVEMQPESHSA</sequence>
<feature type="domain" description="WD repeat-containing protein 75 second beta-propeller" evidence="8">
    <location>
        <begin position="372"/>
        <end position="616"/>
    </location>
</feature>
<keyword evidence="6" id="KW-0539">Nucleus</keyword>
<name>A0A565CAP6_9BRAS</name>
<protein>
    <recommendedName>
        <fullName evidence="8">WD repeat-containing protein 75 second beta-propeller domain-containing protein</fullName>
    </recommendedName>
</protein>
<feature type="repeat" description="WD" evidence="7">
    <location>
        <begin position="187"/>
        <end position="219"/>
    </location>
</feature>
<feature type="repeat" description="WD" evidence="7">
    <location>
        <begin position="44"/>
        <end position="89"/>
    </location>
</feature>
<reference evidence="9" key="1">
    <citation type="submission" date="2019-07" db="EMBL/GenBank/DDBJ databases">
        <authorList>
            <person name="Dittberner H."/>
        </authorList>
    </citation>
    <scope>NUCLEOTIDE SEQUENCE [LARGE SCALE GENOMIC DNA]</scope>
</reference>
<dbReference type="Pfam" id="PF23869">
    <property type="entry name" value="Beta-prop_WDR75_1st"/>
    <property type="match status" value="1"/>
</dbReference>
<dbReference type="InterPro" id="IPR015943">
    <property type="entry name" value="WD40/YVTN_repeat-like_dom_sf"/>
</dbReference>
<evidence type="ECO:0000256" key="7">
    <source>
        <dbReference type="PROSITE-ProRule" id="PRU00221"/>
    </source>
</evidence>
<dbReference type="InterPro" id="IPR001680">
    <property type="entry name" value="WD40_rpt"/>
</dbReference>
<evidence type="ECO:0000256" key="2">
    <source>
        <dbReference type="ARBA" id="ARBA00022517"/>
    </source>
</evidence>
<dbReference type="InterPro" id="IPR036322">
    <property type="entry name" value="WD40_repeat_dom_sf"/>
</dbReference>
<dbReference type="SMART" id="SM00320">
    <property type="entry name" value="WD40"/>
    <property type="match status" value="6"/>
</dbReference>
<evidence type="ECO:0000256" key="6">
    <source>
        <dbReference type="ARBA" id="ARBA00023242"/>
    </source>
</evidence>
<dbReference type="Gene3D" id="2.130.10.10">
    <property type="entry name" value="YVTN repeat-like/Quinoprotein amine dehydrogenase"/>
    <property type="match status" value="3"/>
</dbReference>
<evidence type="ECO:0000256" key="5">
    <source>
        <dbReference type="ARBA" id="ARBA00022737"/>
    </source>
</evidence>
<accession>A0A565CAP6</accession>
<keyword evidence="5" id="KW-0677">Repeat</keyword>
<evidence type="ECO:0000259" key="8">
    <source>
        <dbReference type="Pfam" id="PF23769"/>
    </source>
</evidence>
<evidence type="ECO:0000313" key="10">
    <source>
        <dbReference type="Proteomes" id="UP000489600"/>
    </source>
</evidence>
<dbReference type="SUPFAM" id="SSF50965">
    <property type="entry name" value="Galactose oxidase, central domain"/>
    <property type="match status" value="1"/>
</dbReference>
<proteinExistence type="predicted"/>
<dbReference type="OrthoDB" id="4096at2759"/>
<keyword evidence="2" id="KW-0690">Ribosome biogenesis</keyword>